<keyword evidence="6 8" id="KW-1133">Transmembrane helix</keyword>
<evidence type="ECO:0000313" key="10">
    <source>
        <dbReference type="Proteomes" id="UP001164935"/>
    </source>
</evidence>
<dbReference type="EMBL" id="CP096973">
    <property type="protein sequence ID" value="UYO73175.1"/>
    <property type="molecule type" value="Genomic_DNA"/>
</dbReference>
<comment type="subcellular location">
    <subcellularLocation>
        <location evidence="1">Cell membrane</location>
        <topology evidence="1">Multi-pass membrane protein</topology>
    </subcellularLocation>
</comment>
<organism evidence="9 10">
    <name type="scientific">Halomonas qinghailakensis</name>
    <dbReference type="NCBI Taxonomy" id="2937790"/>
    <lineage>
        <taxon>Bacteria</taxon>
        <taxon>Pseudomonadati</taxon>
        <taxon>Pseudomonadota</taxon>
        <taxon>Gammaproteobacteria</taxon>
        <taxon>Oceanospirillales</taxon>
        <taxon>Halomonadaceae</taxon>
        <taxon>Halomonas</taxon>
    </lineage>
</organism>
<comment type="similarity">
    <text evidence="2">Belongs to the AmiS/UreI family.</text>
</comment>
<keyword evidence="4" id="KW-1003">Cell membrane</keyword>
<feature type="transmembrane region" description="Helical" evidence="8">
    <location>
        <begin position="33"/>
        <end position="53"/>
    </location>
</feature>
<dbReference type="Proteomes" id="UP001164935">
    <property type="component" value="Chromosome"/>
</dbReference>
<evidence type="ECO:0000256" key="2">
    <source>
        <dbReference type="ARBA" id="ARBA00010068"/>
    </source>
</evidence>
<evidence type="ECO:0000313" key="9">
    <source>
        <dbReference type="EMBL" id="UYO73175.1"/>
    </source>
</evidence>
<keyword evidence="3" id="KW-0813">Transport</keyword>
<dbReference type="Gene3D" id="1.25.40.600">
    <property type="match status" value="1"/>
</dbReference>
<feature type="transmembrane region" description="Helical" evidence="8">
    <location>
        <begin position="59"/>
        <end position="78"/>
    </location>
</feature>
<accession>A0AA46YP39</accession>
<evidence type="ECO:0000256" key="1">
    <source>
        <dbReference type="ARBA" id="ARBA00004651"/>
    </source>
</evidence>
<feature type="transmembrane region" description="Helical" evidence="8">
    <location>
        <begin position="6"/>
        <end position="26"/>
    </location>
</feature>
<dbReference type="GO" id="GO:0005886">
    <property type="term" value="C:plasma membrane"/>
    <property type="evidence" value="ECO:0007669"/>
    <property type="project" value="UniProtKB-SubCell"/>
</dbReference>
<dbReference type="CDD" id="cd13747">
    <property type="entry name" value="UreI_AmiS_like_1"/>
    <property type="match status" value="1"/>
</dbReference>
<gene>
    <name evidence="9" type="ORF">M0220_09705</name>
</gene>
<dbReference type="InterPro" id="IPR003211">
    <property type="entry name" value="AmiSUreI_transpt"/>
</dbReference>
<sequence>MVEMILGLTLLYVGAVLFVNGIWLLGKVGDKEVSVINILVGVLSFFIAIYLIFREPNNSAAISAGAFTLLFAFTYLWVGANQFLKADGIGLGWFCFFVSITAAFVGINSIEDIGLNFELWNTLSWFAWSALWFSFFCLLALAKKIQRSVAIYTLFCAVFTGWIPGVMILLGIITT</sequence>
<proteinExistence type="inferred from homology"/>
<evidence type="ECO:0000256" key="3">
    <source>
        <dbReference type="ARBA" id="ARBA00022448"/>
    </source>
</evidence>
<evidence type="ECO:0000256" key="7">
    <source>
        <dbReference type="ARBA" id="ARBA00023136"/>
    </source>
</evidence>
<dbReference type="KEGG" id="hqn:M0220_09705"/>
<evidence type="ECO:0000256" key="4">
    <source>
        <dbReference type="ARBA" id="ARBA00022475"/>
    </source>
</evidence>
<dbReference type="Pfam" id="PF02293">
    <property type="entry name" value="AmiS_UreI"/>
    <property type="match status" value="1"/>
</dbReference>
<dbReference type="InterPro" id="IPR038523">
    <property type="entry name" value="AmiSUreI_transpt_sf"/>
</dbReference>
<dbReference type="RefSeq" id="WP_232222347.1">
    <property type="nucleotide sequence ID" value="NZ_CP096973.1"/>
</dbReference>
<keyword evidence="7 8" id="KW-0472">Membrane</keyword>
<keyword evidence="10" id="KW-1185">Reference proteome</keyword>
<reference evidence="9" key="1">
    <citation type="submission" date="2022-05" db="EMBL/GenBank/DDBJ databases">
        <title>Complete sequence of a novel PHA-producing Halomonas strain.</title>
        <authorList>
            <person name="Zheng Z."/>
        </authorList>
    </citation>
    <scope>NUCLEOTIDE SEQUENCE</scope>
    <source>
        <strain evidence="9">ZZQ-149</strain>
    </source>
</reference>
<name>A0AA46YP39_9GAMM</name>
<evidence type="ECO:0000256" key="8">
    <source>
        <dbReference type="SAM" id="Phobius"/>
    </source>
</evidence>
<feature type="transmembrane region" description="Helical" evidence="8">
    <location>
        <begin position="90"/>
        <end position="110"/>
    </location>
</feature>
<feature type="transmembrane region" description="Helical" evidence="8">
    <location>
        <begin position="149"/>
        <end position="173"/>
    </location>
</feature>
<evidence type="ECO:0000256" key="6">
    <source>
        <dbReference type="ARBA" id="ARBA00022989"/>
    </source>
</evidence>
<dbReference type="AlphaFoldDB" id="A0AA46YP39"/>
<protein>
    <submittedName>
        <fullName evidence="9">AmiS/UreI family transporter</fullName>
    </submittedName>
</protein>
<evidence type="ECO:0000256" key="5">
    <source>
        <dbReference type="ARBA" id="ARBA00022692"/>
    </source>
</evidence>
<keyword evidence="5 8" id="KW-0812">Transmembrane</keyword>
<feature type="transmembrane region" description="Helical" evidence="8">
    <location>
        <begin position="122"/>
        <end position="142"/>
    </location>
</feature>